<dbReference type="Proteomes" id="UP000271098">
    <property type="component" value="Unassembled WGS sequence"/>
</dbReference>
<accession>A0A3P7NRY4</accession>
<evidence type="ECO:0000313" key="2">
    <source>
        <dbReference type="Proteomes" id="UP000271098"/>
    </source>
</evidence>
<name>A0A3P7NRY4_9BILA</name>
<reference evidence="1 2" key="1">
    <citation type="submission" date="2018-11" db="EMBL/GenBank/DDBJ databases">
        <authorList>
            <consortium name="Pathogen Informatics"/>
        </authorList>
    </citation>
    <scope>NUCLEOTIDE SEQUENCE [LARGE SCALE GENOMIC DNA]</scope>
</reference>
<protein>
    <submittedName>
        <fullName evidence="1">Uncharacterized protein</fullName>
    </submittedName>
</protein>
<organism evidence="1 2">
    <name type="scientific">Gongylonema pulchrum</name>
    <dbReference type="NCBI Taxonomy" id="637853"/>
    <lineage>
        <taxon>Eukaryota</taxon>
        <taxon>Metazoa</taxon>
        <taxon>Ecdysozoa</taxon>
        <taxon>Nematoda</taxon>
        <taxon>Chromadorea</taxon>
        <taxon>Rhabditida</taxon>
        <taxon>Spirurina</taxon>
        <taxon>Spiruromorpha</taxon>
        <taxon>Spiruroidea</taxon>
        <taxon>Gongylonematidae</taxon>
        <taxon>Gongylonema</taxon>
    </lineage>
</organism>
<gene>
    <name evidence="1" type="ORF">GPUH_LOCUS22400</name>
</gene>
<evidence type="ECO:0000313" key="1">
    <source>
        <dbReference type="EMBL" id="VDN39963.1"/>
    </source>
</evidence>
<dbReference type="AlphaFoldDB" id="A0A3P7NRY4"/>
<sequence length="100" mass="11801">MVIPPLDKDIKDYLDAELFKKFRDEVMLIELPAYPNKDRKGNCGMYTAILTTDRFSGITVSYRYVYVPVFGNDPNNWKRGHSTMMDKMIIHMIEVRFLNF</sequence>
<proteinExistence type="predicted"/>
<dbReference type="OrthoDB" id="544103at2759"/>
<dbReference type="EMBL" id="UYRT01095002">
    <property type="protein sequence ID" value="VDN39963.1"/>
    <property type="molecule type" value="Genomic_DNA"/>
</dbReference>
<keyword evidence="2" id="KW-1185">Reference proteome</keyword>